<dbReference type="SUPFAM" id="SSF48726">
    <property type="entry name" value="Immunoglobulin"/>
    <property type="match status" value="1"/>
</dbReference>
<evidence type="ECO:0000256" key="4">
    <source>
        <dbReference type="SAM" id="MobiDB-lite"/>
    </source>
</evidence>
<dbReference type="STRING" id="103372.F4X406"/>
<dbReference type="InterPro" id="IPR036179">
    <property type="entry name" value="Ig-like_dom_sf"/>
</dbReference>
<dbReference type="PROSITE" id="PS50835">
    <property type="entry name" value="IG_LIKE"/>
    <property type="match status" value="1"/>
</dbReference>
<reference evidence="6" key="1">
    <citation type="submission" date="2011-02" db="EMBL/GenBank/DDBJ databases">
        <title>The genome of the leaf-cutting ant Acromyrmex echinatior suggests key adaptations to social evolution and fungus farming.</title>
        <authorList>
            <person name="Nygaard S."/>
            <person name="Zhang G."/>
        </authorList>
    </citation>
    <scope>NUCLEOTIDE SEQUENCE</scope>
</reference>
<keyword evidence="3" id="KW-0393">Immunoglobulin domain</keyword>
<proteinExistence type="predicted"/>
<evidence type="ECO:0000256" key="1">
    <source>
        <dbReference type="ARBA" id="ARBA00022737"/>
    </source>
</evidence>
<dbReference type="InterPro" id="IPR007110">
    <property type="entry name" value="Ig-like_dom"/>
</dbReference>
<dbReference type="InParanoid" id="F4X406"/>
<keyword evidence="2" id="KW-1015">Disulfide bond</keyword>
<dbReference type="EMBL" id="GL888624">
    <property type="protein sequence ID" value="EGI58798.1"/>
    <property type="molecule type" value="Genomic_DNA"/>
</dbReference>
<organism evidence="7">
    <name type="scientific">Acromyrmex echinatior</name>
    <name type="common">Panamanian leafcutter ant</name>
    <name type="synonym">Acromyrmex octospinosus echinatior</name>
    <dbReference type="NCBI Taxonomy" id="103372"/>
    <lineage>
        <taxon>Eukaryota</taxon>
        <taxon>Metazoa</taxon>
        <taxon>Ecdysozoa</taxon>
        <taxon>Arthropoda</taxon>
        <taxon>Hexapoda</taxon>
        <taxon>Insecta</taxon>
        <taxon>Pterygota</taxon>
        <taxon>Neoptera</taxon>
        <taxon>Endopterygota</taxon>
        <taxon>Hymenoptera</taxon>
        <taxon>Apocrita</taxon>
        <taxon>Aculeata</taxon>
        <taxon>Formicoidea</taxon>
        <taxon>Formicidae</taxon>
        <taxon>Myrmicinae</taxon>
        <taxon>Acromyrmex</taxon>
    </lineage>
</organism>
<dbReference type="Gene3D" id="2.60.40.10">
    <property type="entry name" value="Immunoglobulins"/>
    <property type="match status" value="1"/>
</dbReference>
<feature type="domain" description="Ig-like" evidence="5">
    <location>
        <begin position="169"/>
        <end position="273"/>
    </location>
</feature>
<evidence type="ECO:0000259" key="5">
    <source>
        <dbReference type="PROSITE" id="PS50835"/>
    </source>
</evidence>
<gene>
    <name evidence="6" type="ORF">G5I_12909</name>
</gene>
<keyword evidence="7" id="KW-1185">Reference proteome</keyword>
<evidence type="ECO:0000313" key="7">
    <source>
        <dbReference type="Proteomes" id="UP000007755"/>
    </source>
</evidence>
<feature type="region of interest" description="Disordered" evidence="4">
    <location>
        <begin position="137"/>
        <end position="161"/>
    </location>
</feature>
<evidence type="ECO:0000256" key="3">
    <source>
        <dbReference type="ARBA" id="ARBA00023319"/>
    </source>
</evidence>
<protein>
    <submittedName>
        <fullName evidence="6">Lachesin</fullName>
    </submittedName>
</protein>
<feature type="compositionally biased region" description="Basic and acidic residues" evidence="4">
    <location>
        <begin position="390"/>
        <end position="410"/>
    </location>
</feature>
<dbReference type="AlphaFoldDB" id="F4X406"/>
<keyword evidence="1" id="KW-0677">Repeat</keyword>
<dbReference type="OrthoDB" id="10012075at2759"/>
<dbReference type="InterPro" id="IPR013783">
    <property type="entry name" value="Ig-like_fold"/>
</dbReference>
<name>F4X406_ACREC</name>
<evidence type="ECO:0000313" key="6">
    <source>
        <dbReference type="EMBL" id="EGI58798.1"/>
    </source>
</evidence>
<accession>F4X406</accession>
<dbReference type="GO" id="GO:0043005">
    <property type="term" value="C:neuron projection"/>
    <property type="evidence" value="ECO:0007669"/>
    <property type="project" value="TreeGrafter"/>
</dbReference>
<feature type="region of interest" description="Disordered" evidence="4">
    <location>
        <begin position="390"/>
        <end position="414"/>
    </location>
</feature>
<dbReference type="PANTHER" id="PTHR12231">
    <property type="entry name" value="CTX-RELATED TYPE I TRANSMEMBRANE PROTEIN"/>
    <property type="match status" value="1"/>
</dbReference>
<dbReference type="InterPro" id="IPR051170">
    <property type="entry name" value="Neural/epithelial_adhesion"/>
</dbReference>
<dbReference type="PANTHER" id="PTHR12231:SF157">
    <property type="entry name" value="DPR-INTERACTING PROTEIN EPSILON-RELATED"/>
    <property type="match status" value="1"/>
</dbReference>
<feature type="compositionally biased region" description="Basic and acidic residues" evidence="4">
    <location>
        <begin position="139"/>
        <end position="161"/>
    </location>
</feature>
<sequence length="576" mass="65997">MTVRNSALSSSKLRANGAIYYIEAFLVEKYIERGQESLKIDDAEALRKGKVNDNVLIALVKQLLAYRASQDVQRSTLVAGLRTSKARACLRNKDPKHYGQPRSVPSHLTLRRNVLHFKKVSDILCVIRRQAFPVASRLSRSEGTEQRREKGRETREAEKSDPSLEIRIPPMLWIPHQLVGAPLGYSVILECYTEAHPTSLNYWAREDGLMIHESSKYKTVSLPDKPSYKTHMMLTINDIQSNLLAPVYFQREDYGSYKCIAKNPRGETDGTIRLYSKCLVLPACAPSHPFSTVYQGNDGSSRAVWRVYVVLSFPGCLRSRRRRSVLNELRNFYGTPVDGYRGFFGQRAFKIDCDHPIVPSTSRRMRIRGKSQTRKEFEFLGASPKRKRRNNFEKVPRRLGGDARRSRGEKQTNLLRLTEGNEWKQEERREKKDTLLRGDHPAFVVDGSTPVMPLRLFVFPSFVGTPCDSSNPRSISMLTDQQISPRKLPNFSSLRQESRFRKSFLKRPVTCIAAKLPSRSFNGTSFQLPVTLATAKVSKRKMKRQDGKRAASIGVEQFDEWKCIYLRTVMRLKREI</sequence>
<evidence type="ECO:0000256" key="2">
    <source>
        <dbReference type="ARBA" id="ARBA00023157"/>
    </source>
</evidence>
<dbReference type="eggNOG" id="KOG3510">
    <property type="taxonomic scope" value="Eukaryota"/>
</dbReference>
<dbReference type="Proteomes" id="UP000007755">
    <property type="component" value="Unassembled WGS sequence"/>
</dbReference>